<accession>A0A7Y6A2W0</accession>
<dbReference type="InterPro" id="IPR010627">
    <property type="entry name" value="Prepilin_pept_A24_N"/>
</dbReference>
<dbReference type="Proteomes" id="UP000565724">
    <property type="component" value="Unassembled WGS sequence"/>
</dbReference>
<evidence type="ECO:0000259" key="11">
    <source>
        <dbReference type="Pfam" id="PF01478"/>
    </source>
</evidence>
<protein>
    <recommendedName>
        <fullName evidence="9">Prepilin leader peptidase/N-methyltransferase</fullName>
        <ecNumber evidence="9">2.1.1.-</ecNumber>
        <ecNumber evidence="9">3.4.23.43</ecNumber>
    </recommendedName>
</protein>
<dbReference type="GO" id="GO:0005886">
    <property type="term" value="C:plasma membrane"/>
    <property type="evidence" value="ECO:0007669"/>
    <property type="project" value="UniProtKB-SubCell"/>
</dbReference>
<dbReference type="GO" id="GO:0004190">
    <property type="term" value="F:aspartic-type endopeptidase activity"/>
    <property type="evidence" value="ECO:0007669"/>
    <property type="project" value="UniProtKB-EC"/>
</dbReference>
<evidence type="ECO:0000256" key="9">
    <source>
        <dbReference type="RuleBase" id="RU003794"/>
    </source>
</evidence>
<keyword evidence="9" id="KW-0645">Protease</keyword>
<keyword evidence="3" id="KW-1003">Cell membrane</keyword>
<comment type="subcellular location">
    <subcellularLocation>
        <location evidence="1">Cell inner membrane</location>
        <topology evidence="1">Multi-pass membrane protein</topology>
    </subcellularLocation>
    <subcellularLocation>
        <location evidence="9">Cell membrane</location>
        <topology evidence="9">Multi-pass membrane protein</topology>
    </subcellularLocation>
</comment>
<keyword evidence="14" id="KW-1185">Reference proteome</keyword>
<gene>
    <name evidence="13" type="ORF">HP550_10405</name>
</gene>
<evidence type="ECO:0000256" key="3">
    <source>
        <dbReference type="ARBA" id="ARBA00022475"/>
    </source>
</evidence>
<dbReference type="AlphaFoldDB" id="A0A7Y6A2W0"/>
<comment type="similarity">
    <text evidence="2 8">Belongs to the peptidase A24 family.</text>
</comment>
<keyword evidence="9" id="KW-0378">Hydrolase</keyword>
<evidence type="ECO:0000256" key="2">
    <source>
        <dbReference type="ARBA" id="ARBA00005801"/>
    </source>
</evidence>
<dbReference type="InterPro" id="IPR050882">
    <property type="entry name" value="Prepilin_peptidase/N-MTase"/>
</dbReference>
<keyword evidence="9" id="KW-0511">Multifunctional enzyme</keyword>
<evidence type="ECO:0000313" key="14">
    <source>
        <dbReference type="Proteomes" id="UP000565724"/>
    </source>
</evidence>
<evidence type="ECO:0000256" key="5">
    <source>
        <dbReference type="ARBA" id="ARBA00022692"/>
    </source>
</evidence>
<comment type="function">
    <text evidence="9">Plays an essential role in type IV pili and type II pseudopili formation by proteolytically removing the leader sequence from substrate proteins and subsequently monomethylating the alpha-amino group of the newly exposed N-terminal phenylalanine.</text>
</comment>
<evidence type="ECO:0000313" key="13">
    <source>
        <dbReference type="EMBL" id="NUU17657.1"/>
    </source>
</evidence>
<feature type="domain" description="Prepilin type IV endopeptidase peptidase" evidence="11">
    <location>
        <begin position="113"/>
        <end position="224"/>
    </location>
</feature>
<feature type="transmembrane region" description="Helical" evidence="10">
    <location>
        <begin position="159"/>
        <end position="177"/>
    </location>
</feature>
<keyword evidence="6 10" id="KW-1133">Transmembrane helix</keyword>
<dbReference type="Pfam" id="PF01478">
    <property type="entry name" value="Peptidase_A24"/>
    <property type="match status" value="1"/>
</dbReference>
<dbReference type="Pfam" id="PF06750">
    <property type="entry name" value="A24_N_bact"/>
    <property type="match status" value="1"/>
</dbReference>
<proteinExistence type="inferred from homology"/>
<keyword evidence="7 10" id="KW-0472">Membrane</keyword>
<dbReference type="InterPro" id="IPR014032">
    <property type="entry name" value="Peptidase_A24A_bac"/>
</dbReference>
<dbReference type="EMBL" id="JABMCI010000063">
    <property type="protein sequence ID" value="NUU17657.1"/>
    <property type="molecule type" value="Genomic_DNA"/>
</dbReference>
<dbReference type="GO" id="GO:0006465">
    <property type="term" value="P:signal peptide processing"/>
    <property type="evidence" value="ECO:0007669"/>
    <property type="project" value="TreeGrafter"/>
</dbReference>
<organism evidence="13 14">
    <name type="scientific">Cellulomonas humilata</name>
    <dbReference type="NCBI Taxonomy" id="144055"/>
    <lineage>
        <taxon>Bacteria</taxon>
        <taxon>Bacillati</taxon>
        <taxon>Actinomycetota</taxon>
        <taxon>Actinomycetes</taxon>
        <taxon>Micrococcales</taxon>
        <taxon>Cellulomonadaceae</taxon>
        <taxon>Cellulomonas</taxon>
    </lineage>
</organism>
<dbReference type="PRINTS" id="PR00864">
    <property type="entry name" value="PREPILNPTASE"/>
</dbReference>
<comment type="caution">
    <text evidence="13">The sequence shown here is derived from an EMBL/GenBank/DDBJ whole genome shotgun (WGS) entry which is preliminary data.</text>
</comment>
<keyword evidence="9" id="KW-0489">Methyltransferase</keyword>
<feature type="transmembrane region" description="Helical" evidence="10">
    <location>
        <begin position="208"/>
        <end position="228"/>
    </location>
</feature>
<keyword evidence="5 9" id="KW-0812">Transmembrane</keyword>
<dbReference type="InterPro" id="IPR000045">
    <property type="entry name" value="Prepilin_IV_endopep_pep"/>
</dbReference>
<evidence type="ECO:0000256" key="8">
    <source>
        <dbReference type="RuleBase" id="RU003793"/>
    </source>
</evidence>
<comment type="catalytic activity">
    <reaction evidence="9">
        <text>Typically cleaves a -Gly-|-Phe- bond to release an N-terminal, basic peptide of 5-8 residues from type IV prepilin, and then N-methylates the new N-terminal amino group, the methyl donor being S-adenosyl-L-methionine.</text>
        <dbReference type="EC" id="3.4.23.43"/>
    </reaction>
</comment>
<reference evidence="13 14" key="1">
    <citation type="submission" date="2020-05" db="EMBL/GenBank/DDBJ databases">
        <title>Genome Sequencing of Type Strains.</title>
        <authorList>
            <person name="Lemaire J.F."/>
            <person name="Inderbitzin P."/>
            <person name="Gregorio O.A."/>
            <person name="Collins S.B."/>
            <person name="Wespe N."/>
            <person name="Knight-Connoni V."/>
        </authorList>
    </citation>
    <scope>NUCLEOTIDE SEQUENCE [LARGE SCALE GENOMIC DNA]</scope>
    <source>
        <strain evidence="13 14">ATCC 25174</strain>
    </source>
</reference>
<dbReference type="EC" id="3.4.23.43" evidence="9"/>
<evidence type="ECO:0000256" key="10">
    <source>
        <dbReference type="SAM" id="Phobius"/>
    </source>
</evidence>
<name>A0A7Y6A2W0_9CELL</name>
<evidence type="ECO:0000256" key="4">
    <source>
        <dbReference type="ARBA" id="ARBA00022519"/>
    </source>
</evidence>
<dbReference type="GO" id="GO:0008168">
    <property type="term" value="F:methyltransferase activity"/>
    <property type="evidence" value="ECO:0007669"/>
    <property type="project" value="UniProtKB-KW"/>
</dbReference>
<evidence type="ECO:0000256" key="7">
    <source>
        <dbReference type="ARBA" id="ARBA00023136"/>
    </source>
</evidence>
<keyword evidence="4" id="KW-0997">Cell inner membrane</keyword>
<dbReference type="PANTHER" id="PTHR30487:SF0">
    <property type="entry name" value="PREPILIN LEADER PEPTIDASE_N-METHYLTRANSFERASE-RELATED"/>
    <property type="match status" value="1"/>
</dbReference>
<feature type="transmembrane region" description="Helical" evidence="10">
    <location>
        <begin position="240"/>
        <end position="265"/>
    </location>
</feature>
<keyword evidence="9" id="KW-0808">Transferase</keyword>
<dbReference type="Gene3D" id="1.20.120.1220">
    <property type="match status" value="1"/>
</dbReference>
<dbReference type="EC" id="2.1.1.-" evidence="9"/>
<dbReference type="GO" id="GO:0032259">
    <property type="term" value="P:methylation"/>
    <property type="evidence" value="ECO:0007669"/>
    <property type="project" value="UniProtKB-KW"/>
</dbReference>
<dbReference type="PANTHER" id="PTHR30487">
    <property type="entry name" value="TYPE 4 PREPILIN-LIKE PROTEINS LEADER PEPTIDE-PROCESSING ENZYME"/>
    <property type="match status" value="1"/>
</dbReference>
<feature type="transmembrane region" description="Helical" evidence="10">
    <location>
        <begin position="134"/>
        <end position="153"/>
    </location>
</feature>
<feature type="transmembrane region" description="Helical" evidence="10">
    <location>
        <begin position="84"/>
        <end position="104"/>
    </location>
</feature>
<evidence type="ECO:0000256" key="6">
    <source>
        <dbReference type="ARBA" id="ARBA00022989"/>
    </source>
</evidence>
<evidence type="ECO:0000256" key="1">
    <source>
        <dbReference type="ARBA" id="ARBA00004429"/>
    </source>
</evidence>
<feature type="transmembrane region" description="Helical" evidence="10">
    <location>
        <begin position="12"/>
        <end position="33"/>
    </location>
</feature>
<feature type="domain" description="Prepilin peptidase A24 N-terminal" evidence="12">
    <location>
        <begin position="19"/>
        <end position="100"/>
    </location>
</feature>
<evidence type="ECO:0000259" key="12">
    <source>
        <dbReference type="Pfam" id="PF06750"/>
    </source>
</evidence>
<sequence>MTPVDDATLTLVVALLSGVLGLLVGSFLNVVIWRVPRGESIVSPPSACPKCGARIRARENIPVVSWLLLRGRCRSCRASISARYPLVELGTGLLFAAVGWWAGLSAELPAFLYLAGISVALTFIDLDTHRLPDAIVLPAYPVGLVLLSLASWANDDWWALARGGIGAAALFALYFVLMVVRPGGMGFGDVKLAGVLGLYLAWVGWAALVVGAFAAFLVGGVLSIVLLLSGRATRKSGIPFGPFMLLGAWIGIAAGEPLAAAYLSLLN</sequence>